<keyword evidence="1" id="KW-0472">Membrane</keyword>
<feature type="transmembrane region" description="Helical" evidence="1">
    <location>
        <begin position="55"/>
        <end position="75"/>
    </location>
</feature>
<feature type="transmembrane region" description="Helical" evidence="1">
    <location>
        <begin position="6"/>
        <end position="24"/>
    </location>
</feature>
<gene>
    <name evidence="2" type="ORF">IEG06_11955</name>
</gene>
<feature type="transmembrane region" description="Helical" evidence="1">
    <location>
        <begin position="158"/>
        <end position="177"/>
    </location>
</feature>
<organism evidence="2 3">
    <name type="scientific">Olleya marilimosa</name>
    <dbReference type="NCBI Taxonomy" id="272164"/>
    <lineage>
        <taxon>Bacteria</taxon>
        <taxon>Pseudomonadati</taxon>
        <taxon>Bacteroidota</taxon>
        <taxon>Flavobacteriia</taxon>
        <taxon>Flavobacteriales</taxon>
        <taxon>Flavobacteriaceae</taxon>
    </lineage>
</organism>
<feature type="transmembrane region" description="Helical" evidence="1">
    <location>
        <begin position="133"/>
        <end position="152"/>
    </location>
</feature>
<proteinExistence type="predicted"/>
<accession>A0ABR8LVG0</accession>
<dbReference type="Proteomes" id="UP000627521">
    <property type="component" value="Unassembled WGS sequence"/>
</dbReference>
<dbReference type="RefSeq" id="WP_191101561.1">
    <property type="nucleotide sequence ID" value="NZ_JACXXH010000006.1"/>
</dbReference>
<evidence type="ECO:0000256" key="1">
    <source>
        <dbReference type="SAM" id="Phobius"/>
    </source>
</evidence>
<name>A0ABR8LVG0_9FLAO</name>
<feature type="transmembrane region" description="Helical" evidence="1">
    <location>
        <begin position="95"/>
        <end position="113"/>
    </location>
</feature>
<dbReference type="InterPro" id="IPR025367">
    <property type="entry name" value="DUF4271"/>
</dbReference>
<dbReference type="EMBL" id="JACXXH010000006">
    <property type="protein sequence ID" value="MBD3864167.1"/>
    <property type="molecule type" value="Genomic_DNA"/>
</dbReference>
<evidence type="ECO:0000313" key="2">
    <source>
        <dbReference type="EMBL" id="MBD3864167.1"/>
    </source>
</evidence>
<sequence length="216" mass="25180">MLRDLYTVDILTLTFIGCLIIVALSKSLFTKRFNEFILLLFNSRHTNQYIKEQRFFDLFEGLLFLNFIINLGLLLHTYLSNQASNAIPQMDVFKYALLIGLFLILKVLFERLLSSVLDIEPIIDKYIFEKTSFQNFIGLLLLPLNALLIYSISPSHIILITLLAILVSIQLFGLFLFIKNNLNVFRKSLFYFILYLCTLEIAPYVVLYKIITTNWV</sequence>
<keyword evidence="1" id="KW-0812">Transmembrane</keyword>
<dbReference type="Pfam" id="PF14093">
    <property type="entry name" value="DUF4271"/>
    <property type="match status" value="1"/>
</dbReference>
<keyword evidence="1" id="KW-1133">Transmembrane helix</keyword>
<reference evidence="2 3" key="1">
    <citation type="submission" date="2020-09" db="EMBL/GenBank/DDBJ databases">
        <title>Bacillus nautilus sp. nov., Chryseoglobus crepusculi sp. nov, and Psychrobacter noctis sp. nov., isolated from deep-sea sponges from the equatorial Atlantic.</title>
        <authorList>
            <person name="Stennett H.L."/>
            <person name="Williams S.E."/>
        </authorList>
    </citation>
    <scope>NUCLEOTIDE SEQUENCE [LARGE SCALE GENOMIC DNA]</scope>
    <source>
        <strain evidence="2 3">28M-24</strain>
    </source>
</reference>
<evidence type="ECO:0000313" key="3">
    <source>
        <dbReference type="Proteomes" id="UP000627521"/>
    </source>
</evidence>
<keyword evidence="3" id="KW-1185">Reference proteome</keyword>
<comment type="caution">
    <text evidence="2">The sequence shown here is derived from an EMBL/GenBank/DDBJ whole genome shotgun (WGS) entry which is preliminary data.</text>
</comment>
<feature type="transmembrane region" description="Helical" evidence="1">
    <location>
        <begin position="189"/>
        <end position="211"/>
    </location>
</feature>
<protein>
    <submittedName>
        <fullName evidence="2">DUF4271 domain-containing protein</fullName>
    </submittedName>
</protein>